<comment type="caution">
    <text evidence="5">The sequence shown here is derived from an EMBL/GenBank/DDBJ whole genome shotgun (WGS) entry which is preliminary data.</text>
</comment>
<keyword evidence="1" id="KW-0805">Transcription regulation</keyword>
<gene>
    <name evidence="5" type="ORF">DI536_29615</name>
</gene>
<keyword evidence="2" id="KW-0238">DNA-binding</keyword>
<evidence type="ECO:0000256" key="2">
    <source>
        <dbReference type="ARBA" id="ARBA00023125"/>
    </source>
</evidence>
<dbReference type="InterPro" id="IPR009057">
    <property type="entry name" value="Homeodomain-like_sf"/>
</dbReference>
<dbReference type="AlphaFoldDB" id="A0A2W5SY41"/>
<dbReference type="GO" id="GO:0003700">
    <property type="term" value="F:DNA-binding transcription factor activity"/>
    <property type="evidence" value="ECO:0007669"/>
    <property type="project" value="InterPro"/>
</dbReference>
<dbReference type="Pfam" id="PF12833">
    <property type="entry name" value="HTH_18"/>
    <property type="match status" value="1"/>
</dbReference>
<dbReference type="SUPFAM" id="SSF46689">
    <property type="entry name" value="Homeodomain-like"/>
    <property type="match status" value="1"/>
</dbReference>
<dbReference type="PROSITE" id="PS01124">
    <property type="entry name" value="HTH_ARAC_FAMILY_2"/>
    <property type="match status" value="1"/>
</dbReference>
<evidence type="ECO:0000256" key="1">
    <source>
        <dbReference type="ARBA" id="ARBA00023015"/>
    </source>
</evidence>
<dbReference type="Gene3D" id="1.10.10.60">
    <property type="entry name" value="Homeodomain-like"/>
    <property type="match status" value="1"/>
</dbReference>
<sequence>MNQNSRGVSSFIAATQLADFEGSRRYFVGRSFCYWQDGARANGTFMWGKPREQDIAEMEPFWSIGAGDPKWDGRAAFIDARAVEAIDALGFKRLLSYLLRTQQSLRGVGSVTMVHGGGLVGVVTAGLLNVVRPAYPFRAVGAEQLEKAFEQVRVGDLYEPVEALRRSVGQEPEIVRQLKVILNQRPDATADDLADALGLSSRTLQRRLDQAGTSLRQERQTHLLRRAEELLAATSLDLDAIAAEVGLASASHLVALFRRVHRTTPGEWRQHNRR</sequence>
<dbReference type="GO" id="GO:0000976">
    <property type="term" value="F:transcription cis-regulatory region binding"/>
    <property type="evidence" value="ECO:0007669"/>
    <property type="project" value="TreeGrafter"/>
</dbReference>
<evidence type="ECO:0000259" key="4">
    <source>
        <dbReference type="PROSITE" id="PS01124"/>
    </source>
</evidence>
<accession>A0A2W5SY41</accession>
<organism evidence="5 6">
    <name type="scientific">Archangium gephyra</name>
    <dbReference type="NCBI Taxonomy" id="48"/>
    <lineage>
        <taxon>Bacteria</taxon>
        <taxon>Pseudomonadati</taxon>
        <taxon>Myxococcota</taxon>
        <taxon>Myxococcia</taxon>
        <taxon>Myxococcales</taxon>
        <taxon>Cystobacterineae</taxon>
        <taxon>Archangiaceae</taxon>
        <taxon>Archangium</taxon>
    </lineage>
</organism>
<dbReference type="PANTHER" id="PTHR47894:SF4">
    <property type="entry name" value="HTH-TYPE TRANSCRIPTIONAL REGULATOR GADX"/>
    <property type="match status" value="1"/>
</dbReference>
<dbReference type="InterPro" id="IPR018060">
    <property type="entry name" value="HTH_AraC"/>
</dbReference>
<dbReference type="GO" id="GO:0005829">
    <property type="term" value="C:cytosol"/>
    <property type="evidence" value="ECO:0007669"/>
    <property type="project" value="TreeGrafter"/>
</dbReference>
<feature type="domain" description="HTH araC/xylS-type" evidence="4">
    <location>
        <begin position="172"/>
        <end position="271"/>
    </location>
</feature>
<evidence type="ECO:0000313" key="6">
    <source>
        <dbReference type="Proteomes" id="UP000249061"/>
    </source>
</evidence>
<dbReference type="PANTHER" id="PTHR47894">
    <property type="entry name" value="HTH-TYPE TRANSCRIPTIONAL REGULATOR GADX"/>
    <property type="match status" value="1"/>
</dbReference>
<proteinExistence type="predicted"/>
<reference evidence="5 6" key="1">
    <citation type="submission" date="2017-08" db="EMBL/GenBank/DDBJ databases">
        <title>Infants hospitalized years apart are colonized by the same room-sourced microbial strains.</title>
        <authorList>
            <person name="Brooks B."/>
            <person name="Olm M.R."/>
            <person name="Firek B.A."/>
            <person name="Baker R."/>
            <person name="Thomas B.C."/>
            <person name="Morowitz M.J."/>
            <person name="Banfield J.F."/>
        </authorList>
    </citation>
    <scope>NUCLEOTIDE SEQUENCE [LARGE SCALE GENOMIC DNA]</scope>
    <source>
        <strain evidence="5">S2_003_000_R2_14</strain>
    </source>
</reference>
<evidence type="ECO:0000256" key="3">
    <source>
        <dbReference type="ARBA" id="ARBA00023163"/>
    </source>
</evidence>
<protein>
    <recommendedName>
        <fullName evidence="4">HTH araC/xylS-type domain-containing protein</fullName>
    </recommendedName>
</protein>
<evidence type="ECO:0000313" key="5">
    <source>
        <dbReference type="EMBL" id="PZR06677.1"/>
    </source>
</evidence>
<dbReference type="EMBL" id="QFQP01000036">
    <property type="protein sequence ID" value="PZR06677.1"/>
    <property type="molecule type" value="Genomic_DNA"/>
</dbReference>
<dbReference type="SMART" id="SM00342">
    <property type="entry name" value="HTH_ARAC"/>
    <property type="match status" value="1"/>
</dbReference>
<name>A0A2W5SY41_9BACT</name>
<keyword evidence="3" id="KW-0804">Transcription</keyword>
<dbReference type="Proteomes" id="UP000249061">
    <property type="component" value="Unassembled WGS sequence"/>
</dbReference>